<organism evidence="1">
    <name type="scientific">marine metagenome</name>
    <dbReference type="NCBI Taxonomy" id="408172"/>
    <lineage>
        <taxon>unclassified sequences</taxon>
        <taxon>metagenomes</taxon>
        <taxon>ecological metagenomes</taxon>
    </lineage>
</organism>
<accession>A0A381ZAR6</accession>
<evidence type="ECO:0000313" key="1">
    <source>
        <dbReference type="EMBL" id="SVA85972.1"/>
    </source>
</evidence>
<gene>
    <name evidence="1" type="ORF">METZ01_LOCUS138826</name>
</gene>
<reference evidence="1" key="1">
    <citation type="submission" date="2018-05" db="EMBL/GenBank/DDBJ databases">
        <authorList>
            <person name="Lanie J.A."/>
            <person name="Ng W.-L."/>
            <person name="Kazmierczak K.M."/>
            <person name="Andrzejewski T.M."/>
            <person name="Davidsen T.M."/>
            <person name="Wayne K.J."/>
            <person name="Tettelin H."/>
            <person name="Glass J.I."/>
            <person name="Rusch D."/>
            <person name="Podicherti R."/>
            <person name="Tsui H.-C.T."/>
            <person name="Winkler M.E."/>
        </authorList>
    </citation>
    <scope>NUCLEOTIDE SEQUENCE</scope>
</reference>
<dbReference type="AlphaFoldDB" id="A0A381ZAR6"/>
<sequence length="52" mass="5211">MLGAVVSTTETVCVDVAKLPDESVAVHVTIVSPSGNESGASLVTDAISIRSP</sequence>
<dbReference type="EMBL" id="UINC01020481">
    <property type="protein sequence ID" value="SVA85972.1"/>
    <property type="molecule type" value="Genomic_DNA"/>
</dbReference>
<name>A0A381ZAR6_9ZZZZ</name>
<protein>
    <submittedName>
        <fullName evidence="1">Uncharacterized protein</fullName>
    </submittedName>
</protein>
<proteinExistence type="predicted"/>